<dbReference type="SMART" id="SM00248">
    <property type="entry name" value="ANK"/>
    <property type="match status" value="2"/>
</dbReference>
<dbReference type="SUPFAM" id="SSF48403">
    <property type="entry name" value="Ankyrin repeat"/>
    <property type="match status" value="1"/>
</dbReference>
<dbReference type="Gene3D" id="1.25.40.20">
    <property type="entry name" value="Ankyrin repeat-containing domain"/>
    <property type="match status" value="1"/>
</dbReference>
<name>A0AAE0H1Z9_9CHLO</name>
<protein>
    <submittedName>
        <fullName evidence="5">Uncharacterized protein</fullName>
    </submittedName>
</protein>
<dbReference type="InterPro" id="IPR036770">
    <property type="entry name" value="Ankyrin_rpt-contain_sf"/>
</dbReference>
<keyword evidence="6" id="KW-1185">Reference proteome</keyword>
<evidence type="ECO:0000313" key="5">
    <source>
        <dbReference type="EMBL" id="KAK3288519.1"/>
    </source>
</evidence>
<dbReference type="PANTHER" id="PTHR24171:SF8">
    <property type="entry name" value="BRCA1-ASSOCIATED RING DOMAIN PROTEIN 1"/>
    <property type="match status" value="1"/>
</dbReference>
<evidence type="ECO:0000256" key="3">
    <source>
        <dbReference type="PROSITE-ProRule" id="PRU00023"/>
    </source>
</evidence>
<dbReference type="PROSITE" id="PS50088">
    <property type="entry name" value="ANK_REPEAT"/>
    <property type="match status" value="1"/>
</dbReference>
<comment type="caution">
    <text evidence="5">The sequence shown here is derived from an EMBL/GenBank/DDBJ whole genome shotgun (WGS) entry which is preliminary data.</text>
</comment>
<dbReference type="AlphaFoldDB" id="A0AAE0H1Z9"/>
<evidence type="ECO:0000256" key="1">
    <source>
        <dbReference type="ARBA" id="ARBA00022737"/>
    </source>
</evidence>
<dbReference type="GO" id="GO:0085020">
    <property type="term" value="P:protein K6-linked ubiquitination"/>
    <property type="evidence" value="ECO:0007669"/>
    <property type="project" value="TreeGrafter"/>
</dbReference>
<dbReference type="Proteomes" id="UP001190700">
    <property type="component" value="Unassembled WGS sequence"/>
</dbReference>
<organism evidence="5 6">
    <name type="scientific">Cymbomonas tetramitiformis</name>
    <dbReference type="NCBI Taxonomy" id="36881"/>
    <lineage>
        <taxon>Eukaryota</taxon>
        <taxon>Viridiplantae</taxon>
        <taxon>Chlorophyta</taxon>
        <taxon>Pyramimonadophyceae</taxon>
        <taxon>Pyramimonadales</taxon>
        <taxon>Pyramimonadaceae</taxon>
        <taxon>Cymbomonas</taxon>
    </lineage>
</organism>
<evidence type="ECO:0000256" key="2">
    <source>
        <dbReference type="ARBA" id="ARBA00023043"/>
    </source>
</evidence>
<dbReference type="PROSITE" id="PS50297">
    <property type="entry name" value="ANK_REP_REGION"/>
    <property type="match status" value="1"/>
</dbReference>
<dbReference type="GO" id="GO:0004842">
    <property type="term" value="F:ubiquitin-protein transferase activity"/>
    <property type="evidence" value="ECO:0007669"/>
    <property type="project" value="TreeGrafter"/>
</dbReference>
<evidence type="ECO:0000313" key="6">
    <source>
        <dbReference type="Proteomes" id="UP001190700"/>
    </source>
</evidence>
<keyword evidence="2 3" id="KW-0040">ANK repeat</keyword>
<feature type="compositionally biased region" description="Basic and acidic residues" evidence="4">
    <location>
        <begin position="18"/>
        <end position="30"/>
    </location>
</feature>
<reference evidence="5 6" key="1">
    <citation type="journal article" date="2015" name="Genome Biol. Evol.">
        <title>Comparative Genomics of a Bacterivorous Green Alga Reveals Evolutionary Causalities and Consequences of Phago-Mixotrophic Mode of Nutrition.</title>
        <authorList>
            <person name="Burns J.A."/>
            <person name="Paasch A."/>
            <person name="Narechania A."/>
            <person name="Kim E."/>
        </authorList>
    </citation>
    <scope>NUCLEOTIDE SEQUENCE [LARGE SCALE GENOMIC DNA]</scope>
    <source>
        <strain evidence="5 6">PLY_AMNH</strain>
    </source>
</reference>
<dbReference type="Pfam" id="PF12796">
    <property type="entry name" value="Ank_2"/>
    <property type="match status" value="1"/>
</dbReference>
<feature type="region of interest" description="Disordered" evidence="4">
    <location>
        <begin position="1"/>
        <end position="30"/>
    </location>
</feature>
<accession>A0AAE0H1Z9</accession>
<gene>
    <name evidence="5" type="ORF">CYMTET_4013</name>
</gene>
<dbReference type="PANTHER" id="PTHR24171">
    <property type="entry name" value="ANKYRIN REPEAT DOMAIN-CONTAINING PROTEIN 39-RELATED"/>
    <property type="match status" value="1"/>
</dbReference>
<dbReference type="InterPro" id="IPR002110">
    <property type="entry name" value="Ankyrin_rpt"/>
</dbReference>
<keyword evidence="1" id="KW-0677">Repeat</keyword>
<dbReference type="EMBL" id="LGRX02000449">
    <property type="protein sequence ID" value="KAK3288519.1"/>
    <property type="molecule type" value="Genomic_DNA"/>
</dbReference>
<feature type="repeat" description="ANK" evidence="3">
    <location>
        <begin position="49"/>
        <end position="81"/>
    </location>
</feature>
<sequence>MEGLQHPTPISDNSANAEELRQAARRGKEGTVGRMLRLGTPVEALEPKTGRTALHLASLRGEASCVRTLLKAGADVHARTSNENTALLLVLQGLPYGKPESKGSIEALRLLLEAGAKVDVVNNAGEDVWHFLQDVNTTIRGMLEGSFEATHPTPSTELKACTESLSADDASECSKPRRELVPLELPHPTIDGSLCPSLWEQAKQDPSKTAHTALKVLDEVLLDLCMDNLDSEETLESLTQCASKTLRCIRALDTDGVMIPGALHHRLQHYSVLAAALQSHPTALRVTERGARELVAVLAELLMWCTDGAVPAPPELLILTLPS</sequence>
<evidence type="ECO:0000256" key="4">
    <source>
        <dbReference type="SAM" id="MobiDB-lite"/>
    </source>
</evidence>
<proteinExistence type="predicted"/>